<feature type="non-terminal residue" evidence="2">
    <location>
        <position position="1"/>
    </location>
</feature>
<dbReference type="PROSITE" id="PS50263">
    <property type="entry name" value="CN_HYDROLASE"/>
    <property type="match status" value="1"/>
</dbReference>
<proteinExistence type="predicted"/>
<organism evidence="2">
    <name type="scientific">hydrothermal vent metagenome</name>
    <dbReference type="NCBI Taxonomy" id="652676"/>
    <lineage>
        <taxon>unclassified sequences</taxon>
        <taxon>metagenomes</taxon>
        <taxon>ecological metagenomes</taxon>
    </lineage>
</organism>
<evidence type="ECO:0000259" key="1">
    <source>
        <dbReference type="PROSITE" id="PS50263"/>
    </source>
</evidence>
<gene>
    <name evidence="2" type="ORF">MNBD_ALPHA05-1021</name>
</gene>
<protein>
    <recommendedName>
        <fullName evidence="1">CN hydrolase domain-containing protein</fullName>
    </recommendedName>
</protein>
<dbReference type="EMBL" id="UOEH01000554">
    <property type="protein sequence ID" value="VAW07006.1"/>
    <property type="molecule type" value="Genomic_DNA"/>
</dbReference>
<reference evidence="2" key="1">
    <citation type="submission" date="2018-06" db="EMBL/GenBank/DDBJ databases">
        <authorList>
            <person name="Zhirakovskaya E."/>
        </authorList>
    </citation>
    <scope>NUCLEOTIDE SEQUENCE</scope>
</reference>
<dbReference type="Pfam" id="PF00795">
    <property type="entry name" value="CN_hydrolase"/>
    <property type="match status" value="1"/>
</dbReference>
<dbReference type="PANTHER" id="PTHR23088">
    <property type="entry name" value="NITRILASE-RELATED"/>
    <property type="match status" value="1"/>
</dbReference>
<sequence length="167" mass="18413">RYDKLHMFDVDLPGGESWKESKLYEAGDNAKMVVTPLAKFGLSICYDVRFPRLYRALSQAGAEVLCVPAAFTRQTGIAHWKTLLTARAIENGAFVVAPAQGGVHEDGRETYGHSMIIGPWGDVLAEADNDAPGVIVAEIDRQAVAEARQRIPNLALEREFEIFIINQ</sequence>
<name>A0A3B0TIW8_9ZZZZ</name>
<feature type="domain" description="CN hydrolase" evidence="1">
    <location>
        <begin position="1"/>
        <end position="141"/>
    </location>
</feature>
<dbReference type="InterPro" id="IPR001110">
    <property type="entry name" value="UPF0012_CS"/>
</dbReference>
<dbReference type="SUPFAM" id="SSF56317">
    <property type="entry name" value="Carbon-nitrogen hydrolase"/>
    <property type="match status" value="1"/>
</dbReference>
<dbReference type="AlphaFoldDB" id="A0A3B0TIW8"/>
<accession>A0A3B0TIW8</accession>
<dbReference type="PROSITE" id="PS01227">
    <property type="entry name" value="UPF0012"/>
    <property type="match status" value="1"/>
</dbReference>
<dbReference type="InterPro" id="IPR036526">
    <property type="entry name" value="C-N_Hydrolase_sf"/>
</dbReference>
<dbReference type="Gene3D" id="3.60.110.10">
    <property type="entry name" value="Carbon-nitrogen hydrolase"/>
    <property type="match status" value="1"/>
</dbReference>
<dbReference type="PANTHER" id="PTHR23088:SF27">
    <property type="entry name" value="DEAMINATED GLUTATHIONE AMIDASE"/>
    <property type="match status" value="1"/>
</dbReference>
<dbReference type="InterPro" id="IPR003010">
    <property type="entry name" value="C-N_Hydrolase"/>
</dbReference>
<evidence type="ECO:0000313" key="2">
    <source>
        <dbReference type="EMBL" id="VAW07006.1"/>
    </source>
</evidence>